<feature type="region of interest" description="Disordered" evidence="1">
    <location>
        <begin position="644"/>
        <end position="673"/>
    </location>
</feature>
<organism evidence="3 4">
    <name type="scientific">Exophiala sideris</name>
    <dbReference type="NCBI Taxonomy" id="1016849"/>
    <lineage>
        <taxon>Eukaryota</taxon>
        <taxon>Fungi</taxon>
        <taxon>Dikarya</taxon>
        <taxon>Ascomycota</taxon>
        <taxon>Pezizomycotina</taxon>
        <taxon>Eurotiomycetes</taxon>
        <taxon>Chaetothyriomycetidae</taxon>
        <taxon>Chaetothyriales</taxon>
        <taxon>Herpotrichiellaceae</taxon>
        <taxon>Exophiala</taxon>
    </lineage>
</organism>
<sequence length="673" mass="75294">MARGAPNVAARTERLKYIGAKVEQTAGSSHQPGVGMDAEDSDSSSAGHRVFSDPLQSSDTASTDTSLETLEIEKDVPSTIARIRSNVDHRALERWDGSSLPKISKNYPIQRFVNQSTLESPWNHYIAEQDRRVHRHNLLAKLDILLWELQHVTPMNPSFNALSLPPTNGSLLSVRPPAPPVLELMGRSSQALSSRLQPSAEDARRIGPDSDILLLLSRDKQLQIQFVYEVSFLILFLGCVNITFMVRAHTATTQKRKYDGHQQPPQKRIKTTLQASGSHQGICAGSSSPSITPQPILDSCAPQRACGPDLRLADIFYKFDPVKYVACVDIGCVGLHSLFRDDKDKHLHKAHVDKHHMTYPKLLDISSYDPRNDATMRDEVPDSREEMKAFKWRAKFVRAFPSFRSKFSMLNPYYGLPLLPPGYDNELKQLQLCEYGRYRAGDPAALMRDPSLWNHVLNCQESQPEWFYVLIFCVALSSFVAGRIDAQLVAPATVAGSSSSSKISEPGPVLTPAINSPSHMAIFEDTLQHNTSKRRSNTHKSQDTPESRLPRDHFEPFALHTCGSRDDIGTPGRDSADDMPSSSELSFLHIGRTVTTSDEDTTSEYFGSTIDPRLMVFGHREENDLKELEPDDDCERKLEEMRANFYPPLESEDSRAACEEDDDLYSGSPTWGQ</sequence>
<gene>
    <name evidence="3" type="ORF">LTR69_007258</name>
</gene>
<evidence type="ECO:0000256" key="1">
    <source>
        <dbReference type="SAM" id="MobiDB-lite"/>
    </source>
</evidence>
<feature type="region of interest" description="Disordered" evidence="1">
    <location>
        <begin position="20"/>
        <end position="66"/>
    </location>
</feature>
<feature type="compositionally biased region" description="Polar residues" evidence="1">
    <location>
        <begin position="54"/>
        <end position="66"/>
    </location>
</feature>
<keyword evidence="2" id="KW-1133">Transmembrane helix</keyword>
<evidence type="ECO:0000256" key="2">
    <source>
        <dbReference type="SAM" id="Phobius"/>
    </source>
</evidence>
<feature type="region of interest" description="Disordered" evidence="1">
    <location>
        <begin position="529"/>
        <end position="586"/>
    </location>
</feature>
<feature type="region of interest" description="Disordered" evidence="1">
    <location>
        <begin position="495"/>
        <end position="515"/>
    </location>
</feature>
<dbReference type="Proteomes" id="UP001345691">
    <property type="component" value="Unassembled WGS sequence"/>
</dbReference>
<protein>
    <submittedName>
        <fullName evidence="3">Uncharacterized protein</fullName>
    </submittedName>
</protein>
<reference evidence="3 4" key="1">
    <citation type="submission" date="2023-08" db="EMBL/GenBank/DDBJ databases">
        <title>Black Yeasts Isolated from many extreme environments.</title>
        <authorList>
            <person name="Coleine C."/>
            <person name="Stajich J.E."/>
            <person name="Selbmann L."/>
        </authorList>
    </citation>
    <scope>NUCLEOTIDE SEQUENCE [LARGE SCALE GENOMIC DNA]</scope>
    <source>
        <strain evidence="3 4">CCFEE 6328</strain>
    </source>
</reference>
<feature type="compositionally biased region" description="Basic and acidic residues" evidence="1">
    <location>
        <begin position="540"/>
        <end position="555"/>
    </location>
</feature>
<comment type="caution">
    <text evidence="3">The sequence shown here is derived from an EMBL/GenBank/DDBJ whole genome shotgun (WGS) entry which is preliminary data.</text>
</comment>
<proteinExistence type="predicted"/>
<keyword evidence="2" id="KW-0472">Membrane</keyword>
<feature type="transmembrane region" description="Helical" evidence="2">
    <location>
        <begin position="226"/>
        <end position="246"/>
    </location>
</feature>
<keyword evidence="2" id="KW-0812">Transmembrane</keyword>
<name>A0ABR0J5Y9_9EURO</name>
<keyword evidence="4" id="KW-1185">Reference proteome</keyword>
<dbReference type="EMBL" id="JAVRRF010000016">
    <property type="protein sequence ID" value="KAK5057219.1"/>
    <property type="molecule type" value="Genomic_DNA"/>
</dbReference>
<accession>A0ABR0J5Y9</accession>
<evidence type="ECO:0000313" key="3">
    <source>
        <dbReference type="EMBL" id="KAK5057219.1"/>
    </source>
</evidence>
<evidence type="ECO:0000313" key="4">
    <source>
        <dbReference type="Proteomes" id="UP001345691"/>
    </source>
</evidence>